<dbReference type="EMBL" id="GGEC01071774">
    <property type="protein sequence ID" value="MBX52258.1"/>
    <property type="molecule type" value="Transcribed_RNA"/>
</dbReference>
<sequence length="71" mass="8256">MFSVISLVFDILLYEMSVDKIFSSIHDLAFIILLARHYLVSQILLNCSNPFLFLNVCYQSCYICVPFNKDL</sequence>
<reference evidence="1" key="1">
    <citation type="submission" date="2018-02" db="EMBL/GenBank/DDBJ databases">
        <title>Rhizophora mucronata_Transcriptome.</title>
        <authorList>
            <person name="Meera S.P."/>
            <person name="Sreeshan A."/>
            <person name="Augustine A."/>
        </authorList>
    </citation>
    <scope>NUCLEOTIDE SEQUENCE</scope>
    <source>
        <tissue evidence="1">Leaf</tissue>
    </source>
</reference>
<proteinExistence type="predicted"/>
<dbReference type="AlphaFoldDB" id="A0A2P2PBX9"/>
<organism evidence="1">
    <name type="scientific">Rhizophora mucronata</name>
    <name type="common">Asiatic mangrove</name>
    <dbReference type="NCBI Taxonomy" id="61149"/>
    <lineage>
        <taxon>Eukaryota</taxon>
        <taxon>Viridiplantae</taxon>
        <taxon>Streptophyta</taxon>
        <taxon>Embryophyta</taxon>
        <taxon>Tracheophyta</taxon>
        <taxon>Spermatophyta</taxon>
        <taxon>Magnoliopsida</taxon>
        <taxon>eudicotyledons</taxon>
        <taxon>Gunneridae</taxon>
        <taxon>Pentapetalae</taxon>
        <taxon>rosids</taxon>
        <taxon>fabids</taxon>
        <taxon>Malpighiales</taxon>
        <taxon>Rhizophoraceae</taxon>
        <taxon>Rhizophora</taxon>
    </lineage>
</organism>
<accession>A0A2P2PBX9</accession>
<evidence type="ECO:0000313" key="1">
    <source>
        <dbReference type="EMBL" id="MBX52258.1"/>
    </source>
</evidence>
<protein>
    <submittedName>
        <fullName evidence="1">Uncharacterized protein</fullName>
    </submittedName>
</protein>
<name>A0A2P2PBX9_RHIMU</name>